<dbReference type="WBParaSite" id="BTMF_0001789801-mRNA-1">
    <property type="protein sequence ID" value="BTMF_0001789801-mRNA-1"/>
    <property type="gene ID" value="BTMF_0001789801"/>
</dbReference>
<dbReference type="EMBL" id="UZAG01023258">
    <property type="protein sequence ID" value="VDO56179.1"/>
    <property type="molecule type" value="Genomic_DNA"/>
</dbReference>
<proteinExistence type="predicted"/>
<evidence type="ECO:0000313" key="3">
    <source>
        <dbReference type="WBParaSite" id="BTMF_0001789801-mRNA-1"/>
    </source>
</evidence>
<name>A0A0R3RCX5_9BILA</name>
<dbReference type="AlphaFoldDB" id="A0A0R3RCX5"/>
<evidence type="ECO:0000313" key="2">
    <source>
        <dbReference type="Proteomes" id="UP000280834"/>
    </source>
</evidence>
<protein>
    <submittedName>
        <fullName evidence="1 3">Uncharacterized protein</fullName>
    </submittedName>
</protein>
<dbReference type="Proteomes" id="UP000280834">
    <property type="component" value="Unassembled WGS sequence"/>
</dbReference>
<organism evidence="3">
    <name type="scientific">Brugia timori</name>
    <dbReference type="NCBI Taxonomy" id="42155"/>
    <lineage>
        <taxon>Eukaryota</taxon>
        <taxon>Metazoa</taxon>
        <taxon>Ecdysozoa</taxon>
        <taxon>Nematoda</taxon>
        <taxon>Chromadorea</taxon>
        <taxon>Rhabditida</taxon>
        <taxon>Spirurina</taxon>
        <taxon>Spiruromorpha</taxon>
        <taxon>Filarioidea</taxon>
        <taxon>Onchocercidae</taxon>
        <taxon>Brugia</taxon>
    </lineage>
</organism>
<keyword evidence="2" id="KW-1185">Reference proteome</keyword>
<reference evidence="1 2" key="2">
    <citation type="submission" date="2018-11" db="EMBL/GenBank/DDBJ databases">
        <authorList>
            <consortium name="Pathogen Informatics"/>
        </authorList>
    </citation>
    <scope>NUCLEOTIDE SEQUENCE [LARGE SCALE GENOMIC DNA]</scope>
</reference>
<gene>
    <name evidence="1" type="ORF">BTMF_LOCUS15861</name>
</gene>
<accession>A0A0R3RCX5</accession>
<reference evidence="3" key="1">
    <citation type="submission" date="2017-02" db="UniProtKB">
        <authorList>
            <consortium name="WormBaseParasite"/>
        </authorList>
    </citation>
    <scope>IDENTIFICATION</scope>
</reference>
<evidence type="ECO:0000313" key="1">
    <source>
        <dbReference type="EMBL" id="VDO56179.1"/>
    </source>
</evidence>
<sequence length="68" mass="7777">MQYKCIFNQPHPAHPICNLLLSKAMQYQYANVSRQDVALFVRPKNFMGVLAFNSADQYVISTLSHCTL</sequence>